<sequence>MIARHLGRGVARACLYPITAYFVLTRGPERRASRAYLSRALRRPAGLRDVARHIHTFAATILDRVYLLGGRWEDFDIRAQGLDAVHRYMDAGRGVLLFGSHLGSFDGLRALATQRPDVTVRVVLDKRHNPAVTQVIEALNPELARNIIDAGQDGPSIVLAIQQAAAEGALVAVLADRARPGEPTVDVPFMGRPAPFPTAPWMIAAVLGLPIALAFGLYRGGRRYDLVFEAFSDGLSGSRGDRRAAVDEAVRRYAGRLQHHAHDAPWNWFNFYDFWQDDTTDGTPDARD</sequence>
<keyword evidence="2" id="KW-1003">Cell membrane</keyword>
<evidence type="ECO:0000256" key="5">
    <source>
        <dbReference type="ARBA" id="ARBA00023136"/>
    </source>
</evidence>
<protein>
    <submittedName>
        <fullName evidence="8">Acyltransferase</fullName>
    </submittedName>
</protein>
<dbReference type="PIRSF" id="PIRSF028561">
    <property type="entry name" value="Ac_Trasf"/>
    <property type="match status" value="1"/>
</dbReference>
<keyword evidence="7" id="KW-1133">Transmembrane helix</keyword>
<evidence type="ECO:0000256" key="7">
    <source>
        <dbReference type="SAM" id="Phobius"/>
    </source>
</evidence>
<keyword evidence="6 8" id="KW-0012">Acyltransferase</keyword>
<evidence type="ECO:0000256" key="3">
    <source>
        <dbReference type="ARBA" id="ARBA00022519"/>
    </source>
</evidence>
<evidence type="ECO:0000256" key="1">
    <source>
        <dbReference type="ARBA" id="ARBA00004533"/>
    </source>
</evidence>
<gene>
    <name evidence="8" type="ORF">H4F99_01970</name>
</gene>
<comment type="subcellular location">
    <subcellularLocation>
        <location evidence="1">Cell inner membrane</location>
    </subcellularLocation>
</comment>
<evidence type="ECO:0000313" key="8">
    <source>
        <dbReference type="EMBL" id="MBB1087250.1"/>
    </source>
</evidence>
<keyword evidence="5 7" id="KW-0472">Membrane</keyword>
<evidence type="ECO:0000256" key="4">
    <source>
        <dbReference type="ARBA" id="ARBA00022679"/>
    </source>
</evidence>
<proteinExistence type="predicted"/>
<name>A0A7W3U274_9GAMM</name>
<reference evidence="8 9" key="1">
    <citation type="submission" date="2020-07" db="EMBL/GenBank/DDBJ databases">
        <authorList>
            <person name="Xu S."/>
            <person name="Li A."/>
        </authorList>
    </citation>
    <scope>NUCLEOTIDE SEQUENCE [LARGE SCALE GENOMIC DNA]</scope>
    <source>
        <strain evidence="8 9">SG-8</strain>
    </source>
</reference>
<keyword evidence="3" id="KW-0997">Cell inner membrane</keyword>
<dbReference type="Pfam" id="PF03279">
    <property type="entry name" value="Lip_A_acyltrans"/>
    <property type="match status" value="1"/>
</dbReference>
<evidence type="ECO:0000256" key="2">
    <source>
        <dbReference type="ARBA" id="ARBA00022475"/>
    </source>
</evidence>
<dbReference type="Proteomes" id="UP000552587">
    <property type="component" value="Unassembled WGS sequence"/>
</dbReference>
<dbReference type="InterPro" id="IPR014548">
    <property type="entry name" value="Ac_Trasf"/>
</dbReference>
<comment type="caution">
    <text evidence="8">The sequence shown here is derived from an EMBL/GenBank/DDBJ whole genome shotgun (WGS) entry which is preliminary data.</text>
</comment>
<dbReference type="InterPro" id="IPR004960">
    <property type="entry name" value="LipA_acyltrans"/>
</dbReference>
<evidence type="ECO:0000313" key="9">
    <source>
        <dbReference type="Proteomes" id="UP000552587"/>
    </source>
</evidence>
<evidence type="ECO:0000256" key="6">
    <source>
        <dbReference type="ARBA" id="ARBA00023315"/>
    </source>
</evidence>
<keyword evidence="7" id="KW-0812">Transmembrane</keyword>
<dbReference type="CDD" id="cd07984">
    <property type="entry name" value="LPLAT_LABLAT-like"/>
    <property type="match status" value="1"/>
</dbReference>
<dbReference type="GO" id="GO:0009247">
    <property type="term" value="P:glycolipid biosynthetic process"/>
    <property type="evidence" value="ECO:0007669"/>
    <property type="project" value="UniProtKB-ARBA"/>
</dbReference>
<organism evidence="8 9">
    <name type="scientific">Marilutibacter penaei</name>
    <dbReference type="NCBI Taxonomy" id="2759900"/>
    <lineage>
        <taxon>Bacteria</taxon>
        <taxon>Pseudomonadati</taxon>
        <taxon>Pseudomonadota</taxon>
        <taxon>Gammaproteobacteria</taxon>
        <taxon>Lysobacterales</taxon>
        <taxon>Lysobacteraceae</taxon>
        <taxon>Marilutibacter</taxon>
    </lineage>
</organism>
<keyword evidence="4 8" id="KW-0808">Transferase</keyword>
<dbReference type="PANTHER" id="PTHR30606">
    <property type="entry name" value="LIPID A BIOSYNTHESIS LAUROYL ACYLTRANSFERASE"/>
    <property type="match status" value="1"/>
</dbReference>
<dbReference type="GO" id="GO:0016746">
    <property type="term" value="F:acyltransferase activity"/>
    <property type="evidence" value="ECO:0007669"/>
    <property type="project" value="UniProtKB-KW"/>
</dbReference>
<dbReference type="GO" id="GO:0005886">
    <property type="term" value="C:plasma membrane"/>
    <property type="evidence" value="ECO:0007669"/>
    <property type="project" value="UniProtKB-SubCell"/>
</dbReference>
<keyword evidence="9" id="KW-1185">Reference proteome</keyword>
<dbReference type="PANTHER" id="PTHR30606:SF9">
    <property type="entry name" value="LIPID A BIOSYNTHESIS LAUROYLTRANSFERASE"/>
    <property type="match status" value="1"/>
</dbReference>
<dbReference type="AlphaFoldDB" id="A0A7W3U274"/>
<accession>A0A7W3U274</accession>
<feature type="transmembrane region" description="Helical" evidence="7">
    <location>
        <begin position="199"/>
        <end position="218"/>
    </location>
</feature>
<dbReference type="EMBL" id="JACHTE010000001">
    <property type="protein sequence ID" value="MBB1087250.1"/>
    <property type="molecule type" value="Genomic_DNA"/>
</dbReference>